<keyword evidence="2" id="KW-1133">Transmembrane helix</keyword>
<dbReference type="Proteomes" id="UP001469553">
    <property type="component" value="Unassembled WGS sequence"/>
</dbReference>
<feature type="region of interest" description="Disordered" evidence="1">
    <location>
        <begin position="41"/>
        <end position="75"/>
    </location>
</feature>
<organism evidence="3 4">
    <name type="scientific">Ameca splendens</name>
    <dbReference type="NCBI Taxonomy" id="208324"/>
    <lineage>
        <taxon>Eukaryota</taxon>
        <taxon>Metazoa</taxon>
        <taxon>Chordata</taxon>
        <taxon>Craniata</taxon>
        <taxon>Vertebrata</taxon>
        <taxon>Euteleostomi</taxon>
        <taxon>Actinopterygii</taxon>
        <taxon>Neopterygii</taxon>
        <taxon>Teleostei</taxon>
        <taxon>Neoteleostei</taxon>
        <taxon>Acanthomorphata</taxon>
        <taxon>Ovalentaria</taxon>
        <taxon>Atherinomorphae</taxon>
        <taxon>Cyprinodontiformes</taxon>
        <taxon>Goodeidae</taxon>
        <taxon>Ameca</taxon>
    </lineage>
</organism>
<dbReference type="EMBL" id="JAHRIP010084710">
    <property type="protein sequence ID" value="MEQ2313437.1"/>
    <property type="molecule type" value="Genomic_DNA"/>
</dbReference>
<evidence type="ECO:0000256" key="1">
    <source>
        <dbReference type="SAM" id="MobiDB-lite"/>
    </source>
</evidence>
<comment type="caution">
    <text evidence="3">The sequence shown here is derived from an EMBL/GenBank/DDBJ whole genome shotgun (WGS) entry which is preliminary data.</text>
</comment>
<name>A0ABV1A4G3_9TELE</name>
<sequence>MLLPLPQSSKLAGRFQSPSRVCPTVLFPFQKVQLAKRLSSGLSSPHTASTEGPPVASTSAPASVGLPSPSSSADQTSSLLFLSSVKSLRTNCLRFQDSTADLQGSVEGSSGSCTSIPKSPEALQGFKCPMSSSMGLSPLCFATVLQTGILVGPLRFANIKGAFSDPAADLHAPSPWIPYTPPPQPVSSLPAPSSPAPRPPALSLPARGGVLMSESACVRFSGFSSVYLLCTSMLFTCFMFSLLRLIRFGLLD</sequence>
<feature type="compositionally biased region" description="Polar residues" evidence="1">
    <location>
        <begin position="41"/>
        <end position="61"/>
    </location>
</feature>
<keyword evidence="2" id="KW-0472">Membrane</keyword>
<evidence type="ECO:0000256" key="2">
    <source>
        <dbReference type="SAM" id="Phobius"/>
    </source>
</evidence>
<reference evidence="3 4" key="1">
    <citation type="submission" date="2021-06" db="EMBL/GenBank/DDBJ databases">
        <authorList>
            <person name="Palmer J.M."/>
        </authorList>
    </citation>
    <scope>NUCLEOTIDE SEQUENCE [LARGE SCALE GENOMIC DNA]</scope>
    <source>
        <strain evidence="3 4">AS_MEX2019</strain>
        <tissue evidence="3">Muscle</tissue>
    </source>
</reference>
<evidence type="ECO:0000313" key="3">
    <source>
        <dbReference type="EMBL" id="MEQ2313437.1"/>
    </source>
</evidence>
<accession>A0ABV1A4G3</accession>
<keyword evidence="4" id="KW-1185">Reference proteome</keyword>
<keyword evidence="2" id="KW-0812">Transmembrane</keyword>
<feature type="transmembrane region" description="Helical" evidence="2">
    <location>
        <begin position="226"/>
        <end position="246"/>
    </location>
</feature>
<proteinExistence type="predicted"/>
<evidence type="ECO:0000313" key="4">
    <source>
        <dbReference type="Proteomes" id="UP001469553"/>
    </source>
</evidence>
<gene>
    <name evidence="3" type="ORF">AMECASPLE_002019</name>
</gene>
<protein>
    <submittedName>
        <fullName evidence="3">Uncharacterized protein</fullName>
    </submittedName>
</protein>